<comment type="caution">
    <text evidence="2">The sequence shown here is derived from an EMBL/GenBank/DDBJ whole genome shotgun (WGS) entry which is preliminary data.</text>
</comment>
<keyword evidence="3" id="KW-1185">Reference proteome</keyword>
<feature type="compositionally biased region" description="Basic residues" evidence="1">
    <location>
        <begin position="82"/>
        <end position="96"/>
    </location>
</feature>
<proteinExistence type="predicted"/>
<sequence length="179" mass="19255">MRAADLHWPGGHHRLEDRPAPARIPADAPAPAGAGGRRLPGARDARRHPVRGAQDRVGGQHLHRLPDPRTARGAGPGQPRPPRARRAHVPPRRPARPHAPGVPGLRHRDRGRRGAGGAARRAAARGVRLRDGHEALRDLRPLPRLRGEGGRVLTAGPPRPPRRDGRVTTAGPVIRAAWS</sequence>
<dbReference type="Proteomes" id="UP001153328">
    <property type="component" value="Unassembled WGS sequence"/>
</dbReference>
<evidence type="ECO:0000256" key="1">
    <source>
        <dbReference type="SAM" id="MobiDB-lite"/>
    </source>
</evidence>
<dbReference type="EMBL" id="CAJVAX010000003">
    <property type="protein sequence ID" value="CAG7616475.1"/>
    <property type="molecule type" value="Genomic_DNA"/>
</dbReference>
<feature type="compositionally biased region" description="Basic and acidic residues" evidence="1">
    <location>
        <begin position="128"/>
        <end position="149"/>
    </location>
</feature>
<feature type="region of interest" description="Disordered" evidence="1">
    <location>
        <begin position="1"/>
        <end position="179"/>
    </location>
</feature>
<feature type="compositionally biased region" description="Low complexity" evidence="1">
    <location>
        <begin position="21"/>
        <end position="32"/>
    </location>
</feature>
<gene>
    <name evidence="2" type="ORF">SBRY_110190</name>
</gene>
<name>A0A9W4E400_9ACTN</name>
<protein>
    <submittedName>
        <fullName evidence="2">Uncharacterized protein</fullName>
    </submittedName>
</protein>
<accession>A0A9W4E400</accession>
<organism evidence="2 3">
    <name type="scientific">Actinacidiphila bryophytorum</name>
    <dbReference type="NCBI Taxonomy" id="1436133"/>
    <lineage>
        <taxon>Bacteria</taxon>
        <taxon>Bacillati</taxon>
        <taxon>Actinomycetota</taxon>
        <taxon>Actinomycetes</taxon>
        <taxon>Kitasatosporales</taxon>
        <taxon>Streptomycetaceae</taxon>
        <taxon>Actinacidiphila</taxon>
    </lineage>
</organism>
<reference evidence="2" key="1">
    <citation type="submission" date="2021-06" db="EMBL/GenBank/DDBJ databases">
        <authorList>
            <person name="Arsene-Ploetze F."/>
        </authorList>
    </citation>
    <scope>NUCLEOTIDE SEQUENCE</scope>
    <source>
        <strain evidence="2">SBRY1</strain>
    </source>
</reference>
<evidence type="ECO:0000313" key="2">
    <source>
        <dbReference type="EMBL" id="CAG7616475.1"/>
    </source>
</evidence>
<evidence type="ECO:0000313" key="3">
    <source>
        <dbReference type="Proteomes" id="UP001153328"/>
    </source>
</evidence>
<dbReference type="AlphaFoldDB" id="A0A9W4E400"/>